<dbReference type="Gramene" id="TraesCS5B03G0656900.1">
    <property type="protein sequence ID" value="TraesCS5B03G0656900.1.CDS1"/>
    <property type="gene ID" value="TraesCS5B03G0656900"/>
</dbReference>
<dbReference type="STRING" id="4565.A0A3B6LNK4"/>
<evidence type="ECO:0000259" key="1">
    <source>
        <dbReference type="SMART" id="SM00256"/>
    </source>
</evidence>
<name>A0A3B6LNK4_WHEAT</name>
<dbReference type="Gramene" id="TraesROB_scaffold_001698_01G000200.1">
    <property type="protein sequence ID" value="TraesROB_scaffold_001698_01G000200.1"/>
    <property type="gene ID" value="TraesROB_scaffold_001698_01G000200"/>
</dbReference>
<reference evidence="2" key="1">
    <citation type="submission" date="2018-08" db="EMBL/GenBank/DDBJ databases">
        <authorList>
            <person name="Rossello M."/>
        </authorList>
    </citation>
    <scope>NUCLEOTIDE SEQUENCE [LARGE SCALE GENOMIC DNA]</scope>
    <source>
        <strain evidence="2">cv. Chinese Spring</strain>
    </source>
</reference>
<dbReference type="InterPro" id="IPR050796">
    <property type="entry name" value="SCF_F-box_component"/>
</dbReference>
<dbReference type="Gramene" id="TraesRN5B0100663400.1">
    <property type="protein sequence ID" value="TraesRN5B0100663400.1"/>
    <property type="gene ID" value="TraesRN5B0100663400"/>
</dbReference>
<evidence type="ECO:0000313" key="2">
    <source>
        <dbReference type="EnsemblPlants" id="TraesCS5B02G252700.1.cds1"/>
    </source>
</evidence>
<sequence>MILELNQSSSIIDILAPSVSESFQFYGILQDLSGTTFTGEKRCLEMASDTNDAEQEQATENQLASISRLTPDVLHEILLRLPVSTLQRLCRTCHQWRGVISDPCFIMDHANRAPEHLLLFLPRLDASASLKTAMPGRVKLFDEKWSVSTWAASSMDPDDHLFASCNGLLCFYRKYTLKIVNPATGQRLHLSKPDGRSLRDLYYLYSFGFHPATGEYKLVYFLREPRHGRSSGQPFRFDAIQVHTLGEDGWRDVRAPRESCLVNLGVVNVDGAMYWISEEEGACCGAAVMAFDLKDETFVTLRPPPLRACGVATDGPCGAPALSYYVTEVEKKVCLVTAPFSSSAPRWRRYNAEVSGRMDVWTLESRGEDRWSLKYSVDLSPSAPRCVPQPCFVRGGKVLLHGRDGDAFCRDLRGDEDGGEEVRLLNFRPYRYYETQAYLYKETLVPLDVYAGAAIVRTPHWPLPPPGSS</sequence>
<dbReference type="SUPFAM" id="SSF81383">
    <property type="entry name" value="F-box domain"/>
    <property type="match status" value="1"/>
</dbReference>
<accession>A0A3B6LNK4</accession>
<dbReference type="AlphaFoldDB" id="A0A3B6LNK4"/>
<keyword evidence="3" id="KW-1185">Reference proteome</keyword>
<organism evidence="2">
    <name type="scientific">Triticum aestivum</name>
    <name type="common">Wheat</name>
    <dbReference type="NCBI Taxonomy" id="4565"/>
    <lineage>
        <taxon>Eukaryota</taxon>
        <taxon>Viridiplantae</taxon>
        <taxon>Streptophyta</taxon>
        <taxon>Embryophyta</taxon>
        <taxon>Tracheophyta</taxon>
        <taxon>Spermatophyta</taxon>
        <taxon>Magnoliopsida</taxon>
        <taxon>Liliopsida</taxon>
        <taxon>Poales</taxon>
        <taxon>Poaceae</taxon>
        <taxon>BOP clade</taxon>
        <taxon>Pooideae</taxon>
        <taxon>Triticodae</taxon>
        <taxon>Triticeae</taxon>
        <taxon>Triticinae</taxon>
        <taxon>Triticum</taxon>
    </lineage>
</organism>
<dbReference type="Pfam" id="PF00646">
    <property type="entry name" value="F-box"/>
    <property type="match status" value="1"/>
</dbReference>
<dbReference type="Gramene" id="TraesWEE_scaffold_001182_01G000200.1">
    <property type="protein sequence ID" value="TraesWEE_scaffold_001182_01G000200.1"/>
    <property type="gene ID" value="TraesWEE_scaffold_001182_01G000200"/>
</dbReference>
<dbReference type="InterPro" id="IPR001810">
    <property type="entry name" value="F-box_dom"/>
</dbReference>
<protein>
    <recommendedName>
        <fullName evidence="1">F-box domain-containing protein</fullName>
    </recommendedName>
</protein>
<evidence type="ECO:0000313" key="3">
    <source>
        <dbReference type="Proteomes" id="UP000019116"/>
    </source>
</evidence>
<dbReference type="Gramene" id="TraesCS5B02G252700.1">
    <property type="protein sequence ID" value="TraesCS5B02G252700.1.cds1"/>
    <property type="gene ID" value="TraesCS5B02G252700"/>
</dbReference>
<dbReference type="EnsemblPlants" id="TraesCS5B02G252700.1">
    <property type="protein sequence ID" value="TraesCS5B02G252700.1.cds1"/>
    <property type="gene ID" value="TraesCS5B02G252700"/>
</dbReference>
<dbReference type="Proteomes" id="UP000019116">
    <property type="component" value="Chromosome 5B"/>
</dbReference>
<feature type="domain" description="F-box" evidence="1">
    <location>
        <begin position="69"/>
        <end position="109"/>
    </location>
</feature>
<dbReference type="PaxDb" id="4565-Traes_5BL_8A4A33744.2"/>
<dbReference type="Gramene" id="TraesCLE_scaffold_001091_01G000200.1">
    <property type="protein sequence ID" value="TraesCLE_scaffold_001091_01G000200.1"/>
    <property type="gene ID" value="TraesCLE_scaffold_001091_01G000200"/>
</dbReference>
<dbReference type="Pfam" id="PF08268">
    <property type="entry name" value="FBA_3"/>
    <property type="match status" value="1"/>
</dbReference>
<dbReference type="InterPro" id="IPR036047">
    <property type="entry name" value="F-box-like_dom_sf"/>
</dbReference>
<dbReference type="SMART" id="SM00256">
    <property type="entry name" value="FBOX"/>
    <property type="match status" value="1"/>
</dbReference>
<dbReference type="OrthoDB" id="5319261at2759"/>
<dbReference type="InterPro" id="IPR011043">
    <property type="entry name" value="Gal_Oxase/kelch_b-propeller"/>
</dbReference>
<dbReference type="InterPro" id="IPR013187">
    <property type="entry name" value="F-box-assoc_dom_typ3"/>
</dbReference>
<dbReference type="InterPro" id="IPR017451">
    <property type="entry name" value="F-box-assoc_interact_dom"/>
</dbReference>
<proteinExistence type="predicted"/>
<dbReference type="Gene3D" id="1.20.1280.50">
    <property type="match status" value="1"/>
</dbReference>
<dbReference type="PANTHER" id="PTHR31672">
    <property type="entry name" value="BNACNNG10540D PROTEIN"/>
    <property type="match status" value="1"/>
</dbReference>
<dbReference type="Gramene" id="TraesCAD_scaffold_001752_01G000200.1">
    <property type="protein sequence ID" value="TraesCAD_scaffold_001752_01G000200.1"/>
    <property type="gene ID" value="TraesCAD_scaffold_001752_01G000200"/>
</dbReference>
<reference evidence="2" key="2">
    <citation type="submission" date="2018-10" db="UniProtKB">
        <authorList>
            <consortium name="EnsemblPlants"/>
        </authorList>
    </citation>
    <scope>IDENTIFICATION</scope>
</reference>
<dbReference type="NCBIfam" id="TIGR01640">
    <property type="entry name" value="F_box_assoc_1"/>
    <property type="match status" value="1"/>
</dbReference>
<dbReference type="SUPFAM" id="SSF50965">
    <property type="entry name" value="Galactose oxidase, central domain"/>
    <property type="match status" value="1"/>
</dbReference>
<dbReference type="OMA" id="DIWILEI"/>
<dbReference type="PANTHER" id="PTHR31672:SF13">
    <property type="entry name" value="F-BOX PROTEIN CPR30-LIKE"/>
    <property type="match status" value="1"/>
</dbReference>